<evidence type="ECO:0000256" key="1">
    <source>
        <dbReference type="SAM" id="SignalP"/>
    </source>
</evidence>
<proteinExistence type="predicted"/>
<dbReference type="Proteomes" id="UP000465302">
    <property type="component" value="Unassembled WGS sequence"/>
</dbReference>
<dbReference type="RefSeq" id="WP_371871010.1">
    <property type="nucleotide sequence ID" value="NZ_BLKS01000001.1"/>
</dbReference>
<dbReference type="EMBL" id="BLKS01000001">
    <property type="protein sequence ID" value="GFG51178.1"/>
    <property type="molecule type" value="Genomic_DNA"/>
</dbReference>
<evidence type="ECO:0000313" key="2">
    <source>
        <dbReference type="EMBL" id="GFG51178.1"/>
    </source>
</evidence>
<reference evidence="2 3" key="1">
    <citation type="journal article" date="2019" name="Emerg. Microbes Infect.">
        <title>Comprehensive subspecies identification of 175 nontuberculous mycobacteria species based on 7547 genomic profiles.</title>
        <authorList>
            <person name="Matsumoto Y."/>
            <person name="Kinjo T."/>
            <person name="Motooka D."/>
            <person name="Nabeya D."/>
            <person name="Jung N."/>
            <person name="Uechi K."/>
            <person name="Horii T."/>
            <person name="Iida T."/>
            <person name="Fujita J."/>
            <person name="Nakamura S."/>
        </authorList>
    </citation>
    <scope>NUCLEOTIDE SEQUENCE [LARGE SCALE GENOMIC DNA]</scope>
    <source>
        <strain evidence="2 3">JCM 6377</strain>
    </source>
</reference>
<dbReference type="AlphaFoldDB" id="A0A7I9W1F7"/>
<comment type="caution">
    <text evidence="2">The sequence shown here is derived from an EMBL/GenBank/DDBJ whole genome shotgun (WGS) entry which is preliminary data.</text>
</comment>
<name>A0A7I9W1F7_MYCAG</name>
<gene>
    <name evidence="2" type="ORF">MAGR_26190</name>
</gene>
<evidence type="ECO:0008006" key="4">
    <source>
        <dbReference type="Google" id="ProtNLM"/>
    </source>
</evidence>
<protein>
    <recommendedName>
        <fullName evidence="4">Secreted protein</fullName>
    </recommendedName>
</protein>
<keyword evidence="1" id="KW-0732">Signal</keyword>
<sequence length="147" mass="16057">MMFPARLLTATAALTMLIGVAAVAQPVARANPEPPPGPPLRHVQYTVFAEQPHTAEIYYRDTDPPNWGEYSHNPYLYTPNVEAEVGPGKQWNLEVWLADPDQWAMVVAGIESDSTQTPNLHCVLAVDGVVVKTAQGPKGALCSIRPW</sequence>
<organism evidence="2 3">
    <name type="scientific">Mycolicibacterium agri</name>
    <name type="common">Mycobacterium agri</name>
    <dbReference type="NCBI Taxonomy" id="36811"/>
    <lineage>
        <taxon>Bacteria</taxon>
        <taxon>Bacillati</taxon>
        <taxon>Actinomycetota</taxon>
        <taxon>Actinomycetes</taxon>
        <taxon>Mycobacteriales</taxon>
        <taxon>Mycobacteriaceae</taxon>
        <taxon>Mycolicibacterium</taxon>
    </lineage>
</organism>
<accession>A0A7I9W1F7</accession>
<feature type="signal peptide" evidence="1">
    <location>
        <begin position="1"/>
        <end position="24"/>
    </location>
</feature>
<dbReference type="InterPro" id="IPR016793">
    <property type="entry name" value="UCP021591"/>
</dbReference>
<dbReference type="PIRSF" id="PIRSF021591">
    <property type="entry name" value="UCP021591"/>
    <property type="match status" value="1"/>
</dbReference>
<evidence type="ECO:0000313" key="3">
    <source>
        <dbReference type="Proteomes" id="UP000465302"/>
    </source>
</evidence>
<feature type="chain" id="PRO_5039452336" description="Secreted protein" evidence="1">
    <location>
        <begin position="25"/>
        <end position="147"/>
    </location>
</feature>